<evidence type="ECO:0000313" key="2">
    <source>
        <dbReference type="Proteomes" id="UP000031967"/>
    </source>
</evidence>
<organism evidence="1 2">
    <name type="scientific">Gordoniibacillus kamchatkensis</name>
    <dbReference type="NCBI Taxonomy" id="1590651"/>
    <lineage>
        <taxon>Bacteria</taxon>
        <taxon>Bacillati</taxon>
        <taxon>Bacillota</taxon>
        <taxon>Bacilli</taxon>
        <taxon>Bacillales</taxon>
        <taxon>Paenibacillaceae</taxon>
        <taxon>Gordoniibacillus</taxon>
    </lineage>
</organism>
<comment type="caution">
    <text evidence="1">The sequence shown here is derived from an EMBL/GenBank/DDBJ whole genome shotgun (WGS) entry which is preliminary data.</text>
</comment>
<dbReference type="PANTHER" id="PTHR39183">
    <property type="entry name" value="SPORE COAT PROTEIN F-LIKE PROTEIN YHCQ"/>
    <property type="match status" value="1"/>
</dbReference>
<dbReference type="PANTHER" id="PTHR39183:SF1">
    <property type="entry name" value="SPORE COAT PROTEIN F-LIKE PROTEIN YHCQ"/>
    <property type="match status" value="1"/>
</dbReference>
<name>A0ABR5AK63_9BACL</name>
<reference evidence="1 2" key="1">
    <citation type="submission" date="2014-12" db="EMBL/GenBank/DDBJ databases">
        <title>Draft genome sequence of Paenibacillus kamchatkensis strain B-2647.</title>
        <authorList>
            <person name="Karlyshev A.V."/>
            <person name="Kudryashova E.B."/>
        </authorList>
    </citation>
    <scope>NUCLEOTIDE SEQUENCE [LARGE SCALE GENOMIC DNA]</scope>
    <source>
        <strain evidence="1 2">VKM B-2647</strain>
    </source>
</reference>
<keyword evidence="2" id="KW-1185">Reference proteome</keyword>
<gene>
    <name evidence="1" type="ORF">SD70_07230</name>
</gene>
<sequence>MEMSTEDRFIASDLLIFAKSGVRNVSLLITETTTPFVREALLNQLIQGVQLHAQVFNFLYAHGVYPSHSVERVIQGNIRDAQIALSKPIHQ</sequence>
<dbReference type="Pfam" id="PF07875">
    <property type="entry name" value="Coat_F"/>
    <property type="match status" value="1"/>
</dbReference>
<dbReference type="InterPro" id="IPR012851">
    <property type="entry name" value="Spore_coat_CotF-like"/>
</dbReference>
<dbReference type="RefSeq" id="WP_041046940.1">
    <property type="nucleotide sequence ID" value="NZ_JXAK01000009.1"/>
</dbReference>
<accession>A0ABR5AK63</accession>
<protein>
    <recommendedName>
        <fullName evidence="3">Spore coat protein</fullName>
    </recommendedName>
</protein>
<evidence type="ECO:0000313" key="1">
    <source>
        <dbReference type="EMBL" id="KIL41428.1"/>
    </source>
</evidence>
<dbReference type="Proteomes" id="UP000031967">
    <property type="component" value="Unassembled WGS sequence"/>
</dbReference>
<proteinExistence type="predicted"/>
<dbReference type="EMBL" id="JXAK01000009">
    <property type="protein sequence ID" value="KIL41428.1"/>
    <property type="molecule type" value="Genomic_DNA"/>
</dbReference>
<evidence type="ECO:0008006" key="3">
    <source>
        <dbReference type="Google" id="ProtNLM"/>
    </source>
</evidence>